<name>A0A7J8C4E0_ROUAE</name>
<feature type="transmembrane region" description="Helical" evidence="9">
    <location>
        <begin position="421"/>
        <end position="442"/>
    </location>
</feature>
<dbReference type="Gene3D" id="1.20.1740.10">
    <property type="entry name" value="Amino acid/polyamine transporter I"/>
    <property type="match status" value="1"/>
</dbReference>
<feature type="transmembrane region" description="Helical" evidence="9">
    <location>
        <begin position="241"/>
        <end position="263"/>
    </location>
</feature>
<protein>
    <submittedName>
        <fullName evidence="10">Solute carrier family 7 member 13</fullName>
    </submittedName>
</protein>
<dbReference type="InterPro" id="IPR002293">
    <property type="entry name" value="AA/rel_permease1"/>
</dbReference>
<dbReference type="PIRSF" id="PIRSF006060">
    <property type="entry name" value="AA_transporter"/>
    <property type="match status" value="1"/>
</dbReference>
<dbReference type="Pfam" id="PF13520">
    <property type="entry name" value="AA_permease_2"/>
    <property type="match status" value="1"/>
</dbReference>
<evidence type="ECO:0000256" key="3">
    <source>
        <dbReference type="ARBA" id="ARBA00022448"/>
    </source>
</evidence>
<dbReference type="GO" id="GO:0015179">
    <property type="term" value="F:L-amino acid transmembrane transporter activity"/>
    <property type="evidence" value="ECO:0007669"/>
    <property type="project" value="TreeGrafter"/>
</dbReference>
<feature type="transmembrane region" description="Helical" evidence="9">
    <location>
        <begin position="338"/>
        <end position="357"/>
    </location>
</feature>
<feature type="transmembrane region" description="Helical" evidence="9">
    <location>
        <begin position="46"/>
        <end position="71"/>
    </location>
</feature>
<reference evidence="10 11" key="1">
    <citation type="journal article" date="2020" name="Nature">
        <title>Six reference-quality genomes reveal evolution of bat adaptations.</title>
        <authorList>
            <person name="Jebb D."/>
            <person name="Huang Z."/>
            <person name="Pippel M."/>
            <person name="Hughes G.M."/>
            <person name="Lavrichenko K."/>
            <person name="Devanna P."/>
            <person name="Winkler S."/>
            <person name="Jermiin L.S."/>
            <person name="Skirmuntt E.C."/>
            <person name="Katzourakis A."/>
            <person name="Burkitt-Gray L."/>
            <person name="Ray D.A."/>
            <person name="Sullivan K.A.M."/>
            <person name="Roscito J.G."/>
            <person name="Kirilenko B.M."/>
            <person name="Davalos L.M."/>
            <person name="Corthals A.P."/>
            <person name="Power M.L."/>
            <person name="Jones G."/>
            <person name="Ransome R.D."/>
            <person name="Dechmann D.K.N."/>
            <person name="Locatelli A.G."/>
            <person name="Puechmaille S.J."/>
            <person name="Fedrigo O."/>
            <person name="Jarvis E.D."/>
            <person name="Hiller M."/>
            <person name="Vernes S.C."/>
            <person name="Myers E.W."/>
            <person name="Teeling E.C."/>
        </authorList>
    </citation>
    <scope>NUCLEOTIDE SEQUENCE [LARGE SCALE GENOMIC DNA]</scope>
    <source>
        <strain evidence="10">MRouAeg1</strain>
        <tissue evidence="10">Muscle</tissue>
    </source>
</reference>
<evidence type="ECO:0000256" key="5">
    <source>
        <dbReference type="ARBA" id="ARBA00022692"/>
    </source>
</evidence>
<evidence type="ECO:0000313" key="10">
    <source>
        <dbReference type="EMBL" id="KAF6405677.1"/>
    </source>
</evidence>
<dbReference type="InterPro" id="IPR050598">
    <property type="entry name" value="AminoAcid_Transporter"/>
</dbReference>
<feature type="transmembrane region" description="Helical" evidence="9">
    <location>
        <begin position="83"/>
        <end position="103"/>
    </location>
</feature>
<dbReference type="FunFam" id="1.20.1740.10:FF:000036">
    <property type="entry name" value="Solute carrier family 7 member 13"/>
    <property type="match status" value="1"/>
</dbReference>
<comment type="similarity">
    <text evidence="2">Belongs to the amino acid-polyamine-organocation (APC) superfamily.</text>
</comment>
<comment type="subcellular location">
    <subcellularLocation>
        <location evidence="1">Apical cell membrane</location>
        <topology evidence="1">Multi-pass membrane protein</topology>
    </subcellularLocation>
</comment>
<feature type="transmembrane region" description="Helical" evidence="9">
    <location>
        <begin position="394"/>
        <end position="415"/>
    </location>
</feature>
<evidence type="ECO:0000256" key="1">
    <source>
        <dbReference type="ARBA" id="ARBA00004424"/>
    </source>
</evidence>
<evidence type="ECO:0000256" key="2">
    <source>
        <dbReference type="ARBA" id="ARBA00009523"/>
    </source>
</evidence>
<keyword evidence="7 9" id="KW-0472">Membrane</keyword>
<dbReference type="PANTHER" id="PTHR11785">
    <property type="entry name" value="AMINO ACID TRANSPORTER"/>
    <property type="match status" value="1"/>
</dbReference>
<sequence>MDGEKKIQLKRVFGYRWGTSFLIVKIIGMGIFVAPTGVLKYCHMNVGLSLCVWAACAPLAVIDALCSAEIGVTFPCSGAQYYFLLRCFGSGVSFLNLWTSLFLGPGTMASQALLLAKYSIQPFFPGCPAPGLPTRCLALAFLWVVGILSSRGVKEVAWLQVASTVLKMAILGLISLSGVVLLATGREENVASFQNPFQAEYPDASHLIQAFYQGWFAYLGGGALTFIAGEVENPGRTIPKCILTALPLVTVLYLLVNVSYLAVLTPREILSSDTVAAMWTHRVFPSLAWVVPFGISASLFGSLMMNMFQLSRVAYIAGQEGQLPALFHMLNGHSSPSLAVLLFVTIASIAVISMDLIELINYLNFVFYIWTVLSMIGILKLRRQEPDLPRPYKVFLPFPLVAMAVSLCLVLIPLVKSPHMYYMHICLFILSGLLVYVPFVHFKWKLAGFQTMTCHLQLLFNICVPDVSDEPTSEAERVKKKAAF</sequence>
<keyword evidence="11" id="KW-1185">Reference proteome</keyword>
<evidence type="ECO:0000256" key="6">
    <source>
        <dbReference type="ARBA" id="ARBA00022989"/>
    </source>
</evidence>
<keyword evidence="8" id="KW-1015">Disulfide bond</keyword>
<feature type="transmembrane region" description="Helical" evidence="9">
    <location>
        <begin position="12"/>
        <end position="34"/>
    </location>
</feature>
<dbReference type="OrthoDB" id="5982228at2759"/>
<evidence type="ECO:0000256" key="4">
    <source>
        <dbReference type="ARBA" id="ARBA00022475"/>
    </source>
</evidence>
<feature type="transmembrane region" description="Helical" evidence="9">
    <location>
        <begin position="210"/>
        <end position="229"/>
    </location>
</feature>
<dbReference type="GO" id="GO:0016324">
    <property type="term" value="C:apical plasma membrane"/>
    <property type="evidence" value="ECO:0007669"/>
    <property type="project" value="UniProtKB-SubCell"/>
</dbReference>
<feature type="transmembrane region" description="Helical" evidence="9">
    <location>
        <begin position="283"/>
        <end position="303"/>
    </location>
</feature>
<evidence type="ECO:0000256" key="7">
    <source>
        <dbReference type="ARBA" id="ARBA00023136"/>
    </source>
</evidence>
<keyword evidence="6 9" id="KW-1133">Transmembrane helix</keyword>
<dbReference type="Proteomes" id="UP000593571">
    <property type="component" value="Unassembled WGS sequence"/>
</dbReference>
<comment type="caution">
    <text evidence="10">The sequence shown here is derived from an EMBL/GenBank/DDBJ whole genome shotgun (WGS) entry which is preliminary data.</text>
</comment>
<evidence type="ECO:0000256" key="8">
    <source>
        <dbReference type="ARBA" id="ARBA00023157"/>
    </source>
</evidence>
<gene>
    <name evidence="10" type="ORF">HJG63_017973</name>
</gene>
<dbReference type="EMBL" id="JACASE010000015">
    <property type="protein sequence ID" value="KAF6405677.1"/>
    <property type="molecule type" value="Genomic_DNA"/>
</dbReference>
<feature type="transmembrane region" description="Helical" evidence="9">
    <location>
        <begin position="123"/>
        <end position="145"/>
    </location>
</feature>
<feature type="transmembrane region" description="Helical" evidence="9">
    <location>
        <begin position="363"/>
        <end position="382"/>
    </location>
</feature>
<proteinExistence type="inferred from homology"/>
<keyword evidence="5 9" id="KW-0812">Transmembrane</keyword>
<evidence type="ECO:0000256" key="9">
    <source>
        <dbReference type="SAM" id="Phobius"/>
    </source>
</evidence>
<keyword evidence="3" id="KW-0813">Transport</keyword>
<keyword evidence="4" id="KW-1003">Cell membrane</keyword>
<evidence type="ECO:0000313" key="11">
    <source>
        <dbReference type="Proteomes" id="UP000593571"/>
    </source>
</evidence>
<dbReference type="PANTHER" id="PTHR11785:SF238">
    <property type="entry name" value="SOLUTE CARRIER FAMILY 7 MEMBER 13"/>
    <property type="match status" value="1"/>
</dbReference>
<organism evidence="10 11">
    <name type="scientific">Rousettus aegyptiacus</name>
    <name type="common">Egyptian fruit bat</name>
    <name type="synonym">Pteropus aegyptiacus</name>
    <dbReference type="NCBI Taxonomy" id="9407"/>
    <lineage>
        <taxon>Eukaryota</taxon>
        <taxon>Metazoa</taxon>
        <taxon>Chordata</taxon>
        <taxon>Craniata</taxon>
        <taxon>Vertebrata</taxon>
        <taxon>Euteleostomi</taxon>
        <taxon>Mammalia</taxon>
        <taxon>Eutheria</taxon>
        <taxon>Laurasiatheria</taxon>
        <taxon>Chiroptera</taxon>
        <taxon>Yinpterochiroptera</taxon>
        <taxon>Pteropodoidea</taxon>
        <taxon>Pteropodidae</taxon>
        <taxon>Rousettinae</taxon>
        <taxon>Rousettus</taxon>
    </lineage>
</organism>
<feature type="transmembrane region" description="Helical" evidence="9">
    <location>
        <begin position="157"/>
        <end position="183"/>
    </location>
</feature>
<dbReference type="AlphaFoldDB" id="A0A7J8C4E0"/>
<accession>A0A7J8C4E0</accession>